<reference evidence="6 7" key="1">
    <citation type="submission" date="2015-07" db="EMBL/GenBank/DDBJ databases">
        <authorList>
            <person name="Noorani M."/>
        </authorList>
    </citation>
    <scope>NUCLEOTIDE SEQUENCE [LARGE SCALE GENOMIC DNA]</scope>
    <source>
        <strain evidence="6 7">KCTC 42284</strain>
    </source>
</reference>
<dbReference type="PANTHER" id="PTHR43133">
    <property type="entry name" value="RNA POLYMERASE ECF-TYPE SIGMA FACTO"/>
    <property type="match status" value="1"/>
</dbReference>
<evidence type="ECO:0000313" key="7">
    <source>
        <dbReference type="Proteomes" id="UP000066624"/>
    </source>
</evidence>
<dbReference type="NCBIfam" id="TIGR02999">
    <property type="entry name" value="Sig-70_X6"/>
    <property type="match status" value="1"/>
</dbReference>
<dbReference type="SUPFAM" id="SSF88659">
    <property type="entry name" value="Sigma3 and sigma4 domains of RNA polymerase sigma factors"/>
    <property type="match status" value="1"/>
</dbReference>
<dbReference type="InterPro" id="IPR013324">
    <property type="entry name" value="RNA_pol_sigma_r3/r4-like"/>
</dbReference>
<dbReference type="Gene3D" id="1.10.1740.10">
    <property type="match status" value="1"/>
</dbReference>
<dbReference type="InterPro" id="IPR036388">
    <property type="entry name" value="WH-like_DNA-bd_sf"/>
</dbReference>
<dbReference type="Proteomes" id="UP000066624">
    <property type="component" value="Chromosome"/>
</dbReference>
<dbReference type="GO" id="GO:0016987">
    <property type="term" value="F:sigma factor activity"/>
    <property type="evidence" value="ECO:0007669"/>
    <property type="project" value="UniProtKB-KW"/>
</dbReference>
<dbReference type="InterPro" id="IPR011517">
    <property type="entry name" value="RNA_pol_sigma70_ECF-like"/>
</dbReference>
<organism evidence="6 7">
    <name type="scientific">Wenzhouxiangella marina</name>
    <dbReference type="NCBI Taxonomy" id="1579979"/>
    <lineage>
        <taxon>Bacteria</taxon>
        <taxon>Pseudomonadati</taxon>
        <taxon>Pseudomonadota</taxon>
        <taxon>Gammaproteobacteria</taxon>
        <taxon>Chromatiales</taxon>
        <taxon>Wenzhouxiangellaceae</taxon>
        <taxon>Wenzhouxiangella</taxon>
    </lineage>
</organism>
<dbReference type="GO" id="GO:0006352">
    <property type="term" value="P:DNA-templated transcription initiation"/>
    <property type="evidence" value="ECO:0007669"/>
    <property type="project" value="InterPro"/>
</dbReference>
<dbReference type="InterPro" id="IPR053812">
    <property type="entry name" value="HTH_Sigma70_ECF-like"/>
</dbReference>
<dbReference type="SUPFAM" id="SSF88946">
    <property type="entry name" value="Sigma2 domain of RNA polymerase sigma factors"/>
    <property type="match status" value="1"/>
</dbReference>
<dbReference type="STRING" id="1579979.WM2015_217"/>
<keyword evidence="2" id="KW-0805">Transcription regulation</keyword>
<keyword evidence="7" id="KW-1185">Reference proteome</keyword>
<evidence type="ECO:0000256" key="3">
    <source>
        <dbReference type="ARBA" id="ARBA00023082"/>
    </source>
</evidence>
<dbReference type="RefSeq" id="WP_049724302.1">
    <property type="nucleotide sequence ID" value="NZ_CP012154.1"/>
</dbReference>
<proteinExistence type="inferred from homology"/>
<evidence type="ECO:0000259" key="5">
    <source>
        <dbReference type="Pfam" id="PF07638"/>
    </source>
</evidence>
<sequence length="189" mass="21253">MTPNDFDRLLERLGQTDPSAWEELMALVYDDLKRIAHGQMARIAPGQTLGTTVLVHEAFEKLAAQGKLPVSERSGFYALCACAMRQIIIDHYRRRSADKRSVDPARLAEHETRRVNPDMDNALTELGRALDLLARRDPRLLEVFEMRYFAGLSDAEISERMDLSVRSVQRLAARARSWVAAGLDDADGA</sequence>
<keyword evidence="4" id="KW-0804">Transcription</keyword>
<accession>A0A0K0XSK5</accession>
<comment type="similarity">
    <text evidence="1">Belongs to the sigma-70 factor family. ECF subfamily.</text>
</comment>
<dbReference type="Pfam" id="PF07638">
    <property type="entry name" value="Sigma70_ECF"/>
    <property type="match status" value="1"/>
</dbReference>
<dbReference type="Gene3D" id="1.10.10.10">
    <property type="entry name" value="Winged helix-like DNA-binding domain superfamily/Winged helix DNA-binding domain"/>
    <property type="match status" value="1"/>
</dbReference>
<evidence type="ECO:0000256" key="1">
    <source>
        <dbReference type="ARBA" id="ARBA00010641"/>
    </source>
</evidence>
<dbReference type="PANTHER" id="PTHR43133:SF39">
    <property type="entry name" value="SIMILAR TO RNA POLYMERASE SIGMA-E FACTOR"/>
    <property type="match status" value="1"/>
</dbReference>
<evidence type="ECO:0000256" key="2">
    <source>
        <dbReference type="ARBA" id="ARBA00023015"/>
    </source>
</evidence>
<keyword evidence="3" id="KW-0731">Sigma factor</keyword>
<evidence type="ECO:0000256" key="4">
    <source>
        <dbReference type="ARBA" id="ARBA00023163"/>
    </source>
</evidence>
<evidence type="ECO:0000313" key="6">
    <source>
        <dbReference type="EMBL" id="AKS40606.1"/>
    </source>
</evidence>
<dbReference type="NCBIfam" id="TIGR02937">
    <property type="entry name" value="sigma70-ECF"/>
    <property type="match status" value="1"/>
</dbReference>
<dbReference type="AlphaFoldDB" id="A0A0K0XSK5"/>
<dbReference type="InterPro" id="IPR014284">
    <property type="entry name" value="RNA_pol_sigma-70_dom"/>
</dbReference>
<dbReference type="KEGG" id="wma:WM2015_217"/>
<name>A0A0K0XSK5_9GAMM</name>
<feature type="domain" description="RNA polymerase sigma-70 ECF-like HTH" evidence="5">
    <location>
        <begin position="4"/>
        <end position="184"/>
    </location>
</feature>
<dbReference type="EMBL" id="CP012154">
    <property type="protein sequence ID" value="AKS40606.1"/>
    <property type="molecule type" value="Genomic_DNA"/>
</dbReference>
<protein>
    <submittedName>
        <fullName evidence="6">RNA polymerase sigma factor</fullName>
    </submittedName>
</protein>
<gene>
    <name evidence="6" type="ORF">WM2015_217</name>
</gene>
<dbReference type="InterPro" id="IPR039425">
    <property type="entry name" value="RNA_pol_sigma-70-like"/>
</dbReference>
<dbReference type="InterPro" id="IPR013325">
    <property type="entry name" value="RNA_pol_sigma_r2"/>
</dbReference>